<dbReference type="KEGG" id="mcha:111006493"/>
<dbReference type="AlphaFoldDB" id="A0A6J1C174"/>
<accession>A0A6J1C174</accession>
<name>A0A6J1C174_MOMCH</name>
<sequence length="245" mass="28730">MMSLFSTQLLHFHVENGEQRSNNRFNMVKKKKQKIIRSCKFCAVSKTQQQHQNLLSFSMGFFSDIPLNESPGKASFDQYLEDKPRMLKATFPGKSQQLNQEEWRIETPKMELLSLKIWPVIDMKIISKTSGQDYPPHVPHHITKLLHLEMTNWEINGIHRNYRPSSANVTSKGAIYSEKRGTTSRLKFQFFMNFTFVVPQALSFIPKDIFRSIFETVLKVMMEDLTNKAIDKLVEDYSKFRKEKK</sequence>
<dbReference type="GeneID" id="111006493"/>
<dbReference type="PANTHER" id="PTHR34133:SF8">
    <property type="entry name" value="OS07G0633000 PROTEIN"/>
    <property type="match status" value="1"/>
</dbReference>
<gene>
    <name evidence="2" type="primary">LOC111006493</name>
</gene>
<dbReference type="InterPro" id="IPR018971">
    <property type="entry name" value="DUF1997"/>
</dbReference>
<keyword evidence="1" id="KW-1185">Reference proteome</keyword>
<dbReference type="OrthoDB" id="496281at2759"/>
<evidence type="ECO:0000313" key="2">
    <source>
        <dbReference type="RefSeq" id="XP_022134158.1"/>
    </source>
</evidence>
<dbReference type="Pfam" id="PF09366">
    <property type="entry name" value="DUF1997"/>
    <property type="match status" value="1"/>
</dbReference>
<reference evidence="2" key="1">
    <citation type="submission" date="2025-08" db="UniProtKB">
        <authorList>
            <consortium name="RefSeq"/>
        </authorList>
    </citation>
    <scope>IDENTIFICATION</scope>
    <source>
        <strain evidence="2">OHB3-1</strain>
    </source>
</reference>
<organism evidence="1 2">
    <name type="scientific">Momordica charantia</name>
    <name type="common">Bitter gourd</name>
    <name type="synonym">Balsam pear</name>
    <dbReference type="NCBI Taxonomy" id="3673"/>
    <lineage>
        <taxon>Eukaryota</taxon>
        <taxon>Viridiplantae</taxon>
        <taxon>Streptophyta</taxon>
        <taxon>Embryophyta</taxon>
        <taxon>Tracheophyta</taxon>
        <taxon>Spermatophyta</taxon>
        <taxon>Magnoliopsida</taxon>
        <taxon>eudicotyledons</taxon>
        <taxon>Gunneridae</taxon>
        <taxon>Pentapetalae</taxon>
        <taxon>rosids</taxon>
        <taxon>fabids</taxon>
        <taxon>Cucurbitales</taxon>
        <taxon>Cucurbitaceae</taxon>
        <taxon>Momordiceae</taxon>
        <taxon>Momordica</taxon>
    </lineage>
</organism>
<evidence type="ECO:0000313" key="1">
    <source>
        <dbReference type="Proteomes" id="UP000504603"/>
    </source>
</evidence>
<dbReference type="PANTHER" id="PTHR34133">
    <property type="entry name" value="OS07G0633000 PROTEIN"/>
    <property type="match status" value="1"/>
</dbReference>
<protein>
    <submittedName>
        <fullName evidence="2">Uncharacterized protein LOC111006493 isoform X1</fullName>
    </submittedName>
</protein>
<proteinExistence type="predicted"/>
<dbReference type="RefSeq" id="XP_022134158.1">
    <property type="nucleotide sequence ID" value="XM_022278466.1"/>
</dbReference>
<dbReference type="Proteomes" id="UP000504603">
    <property type="component" value="Unplaced"/>
</dbReference>